<organism evidence="3 4">
    <name type="scientific">Streptomyces malaysiensis</name>
    <dbReference type="NCBI Taxonomy" id="92644"/>
    <lineage>
        <taxon>Bacteria</taxon>
        <taxon>Bacillati</taxon>
        <taxon>Actinomycetota</taxon>
        <taxon>Actinomycetes</taxon>
        <taxon>Kitasatosporales</taxon>
        <taxon>Streptomycetaceae</taxon>
        <taxon>Streptomyces</taxon>
        <taxon>Streptomyces violaceusniger group</taxon>
    </lineage>
</organism>
<reference evidence="3 4" key="1">
    <citation type="submission" date="2020-11" db="EMBL/GenBank/DDBJ databases">
        <title>Complete genome sequence unveiled secondary metabolic potentials in Streptomyces solisilvae HNM0141.</title>
        <authorList>
            <person name="Huang X."/>
        </authorList>
    </citation>
    <scope>NUCLEOTIDE SEQUENCE [LARGE SCALE GENOMIC DNA]</scope>
    <source>
        <strain evidence="3 4">HNM0141</strain>
    </source>
</reference>
<accession>A0ABX6WIB4</accession>
<dbReference type="Proteomes" id="UP000663421">
    <property type="component" value="Chromosome"/>
</dbReference>
<dbReference type="PANTHER" id="PTHR36933:SF1">
    <property type="entry name" value="SLL0788 PROTEIN"/>
    <property type="match status" value="1"/>
</dbReference>
<evidence type="ECO:0000256" key="1">
    <source>
        <dbReference type="SAM" id="MobiDB-lite"/>
    </source>
</evidence>
<dbReference type="InterPro" id="IPR005183">
    <property type="entry name" value="DUF305_CopM-like"/>
</dbReference>
<name>A0ABX6WIB4_STRMQ</name>
<sequence length="250" mass="26760">MTAFTHVPRRSLHHRPLHRHRPLHPRLALVGAVAAGGLLLAGCGGNDDTKGMDHTGAKESTAASEATASSTAGTFNDADVSFAQMMIPHHEQALEMARLADDRASNARIKSLAGQIEKAQDPEIVTLKSWLKEWGKPEKSSGAPSDGMPGMDHDSDGMDGMKGMDHGSGGKSGMGGMMSEQDMRKLEAAKGPAFDRAFASMMIDHHKGAIDMAKDEKKNGRNAKAKKLADDVVKNQSTEVTTLRTLLDRL</sequence>
<gene>
    <name evidence="3" type="ORF">I1A49_40215</name>
</gene>
<evidence type="ECO:0000313" key="4">
    <source>
        <dbReference type="Proteomes" id="UP000663421"/>
    </source>
</evidence>
<dbReference type="Gene3D" id="1.20.1260.10">
    <property type="match status" value="1"/>
</dbReference>
<dbReference type="EMBL" id="CP065050">
    <property type="protein sequence ID" value="QPI60304.1"/>
    <property type="molecule type" value="Genomic_DNA"/>
</dbReference>
<dbReference type="InterPro" id="IPR012347">
    <property type="entry name" value="Ferritin-like"/>
</dbReference>
<feature type="region of interest" description="Disordered" evidence="1">
    <location>
        <begin position="135"/>
        <end position="160"/>
    </location>
</feature>
<keyword evidence="4" id="KW-1185">Reference proteome</keyword>
<proteinExistence type="predicted"/>
<feature type="domain" description="DUF305" evidence="2">
    <location>
        <begin position="79"/>
        <end position="247"/>
    </location>
</feature>
<dbReference type="PANTHER" id="PTHR36933">
    <property type="entry name" value="SLL0788 PROTEIN"/>
    <property type="match status" value="1"/>
</dbReference>
<dbReference type="Pfam" id="PF03713">
    <property type="entry name" value="DUF305"/>
    <property type="match status" value="1"/>
</dbReference>
<protein>
    <submittedName>
        <fullName evidence="3">DUF305 domain-containing protein</fullName>
    </submittedName>
</protein>
<evidence type="ECO:0000259" key="2">
    <source>
        <dbReference type="Pfam" id="PF03713"/>
    </source>
</evidence>
<evidence type="ECO:0000313" key="3">
    <source>
        <dbReference type="EMBL" id="QPI60304.1"/>
    </source>
</evidence>